<keyword evidence="1" id="KW-0732">Signal</keyword>
<dbReference type="EMBL" id="QBKP01000004">
    <property type="protein sequence ID" value="PTX51049.1"/>
    <property type="molecule type" value="Genomic_DNA"/>
</dbReference>
<dbReference type="AlphaFoldDB" id="A0A2T6B4N6"/>
<dbReference type="Pfam" id="PF01569">
    <property type="entry name" value="PAP2"/>
    <property type="match status" value="1"/>
</dbReference>
<dbReference type="PANTHER" id="PTHR14969">
    <property type="entry name" value="SPHINGOSINE-1-PHOSPHATE PHOSPHOHYDROLASE"/>
    <property type="match status" value="1"/>
</dbReference>
<evidence type="ECO:0000259" key="2">
    <source>
        <dbReference type="Pfam" id="PF01569"/>
    </source>
</evidence>
<reference evidence="3 4" key="1">
    <citation type="submission" date="2018-04" db="EMBL/GenBank/DDBJ databases">
        <title>Genomic Encyclopedia of Archaeal and Bacterial Type Strains, Phase II (KMG-II): from individual species to whole genera.</title>
        <authorList>
            <person name="Goeker M."/>
        </authorList>
    </citation>
    <scope>NUCLEOTIDE SEQUENCE [LARGE SCALE GENOMIC DNA]</scope>
    <source>
        <strain evidence="3 4">DSM 21823</strain>
    </source>
</reference>
<dbReference type="OrthoDB" id="7917061at2"/>
<dbReference type="InterPro" id="IPR000326">
    <property type="entry name" value="PAP2/HPO"/>
</dbReference>
<keyword evidence="4" id="KW-1185">Reference proteome</keyword>
<feature type="domain" description="Phosphatidic acid phosphatase type 2/haloperoxidase" evidence="2">
    <location>
        <begin position="88"/>
        <end position="168"/>
    </location>
</feature>
<feature type="chain" id="PRO_5015687589" evidence="1">
    <location>
        <begin position="30"/>
        <end position="179"/>
    </location>
</feature>
<evidence type="ECO:0000256" key="1">
    <source>
        <dbReference type="SAM" id="SignalP"/>
    </source>
</evidence>
<gene>
    <name evidence="3" type="ORF">C8N34_104168</name>
</gene>
<name>A0A2T6B4N6_9RHOB</name>
<comment type="caution">
    <text evidence="3">The sequence shown here is derived from an EMBL/GenBank/DDBJ whole genome shotgun (WGS) entry which is preliminary data.</text>
</comment>
<proteinExistence type="predicted"/>
<dbReference type="InterPro" id="IPR036938">
    <property type="entry name" value="PAP2/HPO_sf"/>
</dbReference>
<evidence type="ECO:0000313" key="3">
    <source>
        <dbReference type="EMBL" id="PTX51049.1"/>
    </source>
</evidence>
<protein>
    <submittedName>
        <fullName evidence="3">PAP2 superfamily protein</fullName>
    </submittedName>
</protein>
<feature type="signal peptide" evidence="1">
    <location>
        <begin position="1"/>
        <end position="29"/>
    </location>
</feature>
<sequence>MPPIHLWHRLPACALTLAACLGLSTPVMAQDKTGLERTGDALQVILPAMAGVCAIRQQRTANFVAGLATTELVTQGLKAATRDSRIGRRPNGHDRGFPSGHTSMAFYGATSLARDCWRDSPVAGALAFGAATLVGVSRVKADQHTVGQVLAGALVGYLAHGVTMDLSGDNVAIGYHMEF</sequence>
<dbReference type="RefSeq" id="WP_108128447.1">
    <property type="nucleotide sequence ID" value="NZ_QBKP01000004.1"/>
</dbReference>
<dbReference type="Gene3D" id="1.20.144.10">
    <property type="entry name" value="Phosphatidic acid phosphatase type 2/haloperoxidase"/>
    <property type="match status" value="1"/>
</dbReference>
<dbReference type="PANTHER" id="PTHR14969:SF13">
    <property type="entry name" value="AT30094P"/>
    <property type="match status" value="1"/>
</dbReference>
<evidence type="ECO:0000313" key="4">
    <source>
        <dbReference type="Proteomes" id="UP000244224"/>
    </source>
</evidence>
<accession>A0A2T6B4N6</accession>
<dbReference type="SUPFAM" id="SSF48317">
    <property type="entry name" value="Acid phosphatase/Vanadium-dependent haloperoxidase"/>
    <property type="match status" value="1"/>
</dbReference>
<organism evidence="3 4">
    <name type="scientific">Gemmobacter caeni</name>
    <dbReference type="NCBI Taxonomy" id="589035"/>
    <lineage>
        <taxon>Bacteria</taxon>
        <taxon>Pseudomonadati</taxon>
        <taxon>Pseudomonadota</taxon>
        <taxon>Alphaproteobacteria</taxon>
        <taxon>Rhodobacterales</taxon>
        <taxon>Paracoccaceae</taxon>
        <taxon>Gemmobacter</taxon>
    </lineage>
</organism>
<dbReference type="Proteomes" id="UP000244224">
    <property type="component" value="Unassembled WGS sequence"/>
</dbReference>